<dbReference type="PANTHER" id="PTHR24276">
    <property type="entry name" value="POLYSERASE-RELATED"/>
    <property type="match status" value="1"/>
</dbReference>
<evidence type="ECO:0000259" key="6">
    <source>
        <dbReference type="PROSITE" id="PS50240"/>
    </source>
</evidence>
<dbReference type="EMBL" id="JBHSBB010000013">
    <property type="protein sequence ID" value="MFC4033436.1"/>
    <property type="molecule type" value="Genomic_DNA"/>
</dbReference>
<feature type="signal peptide" evidence="5">
    <location>
        <begin position="1"/>
        <end position="33"/>
    </location>
</feature>
<evidence type="ECO:0000313" key="7">
    <source>
        <dbReference type="EMBL" id="MFC4033436.1"/>
    </source>
</evidence>
<keyword evidence="2 5" id="KW-0732">Signal</keyword>
<dbReference type="RefSeq" id="WP_386430531.1">
    <property type="nucleotide sequence ID" value="NZ_JBHSBB010000013.1"/>
</dbReference>
<comment type="similarity">
    <text evidence="1">Belongs to the peptidase S1 family.</text>
</comment>
<feature type="compositionally biased region" description="Low complexity" evidence="4">
    <location>
        <begin position="47"/>
        <end position="65"/>
    </location>
</feature>
<evidence type="ECO:0000256" key="5">
    <source>
        <dbReference type="SAM" id="SignalP"/>
    </source>
</evidence>
<dbReference type="SUPFAM" id="SSF69318">
    <property type="entry name" value="Integrin alpha N-terminal domain"/>
    <property type="match status" value="2"/>
</dbReference>
<reference evidence="8" key="1">
    <citation type="journal article" date="2019" name="Int. J. Syst. Evol. Microbiol.">
        <title>The Global Catalogue of Microorganisms (GCM) 10K type strain sequencing project: providing services to taxonomists for standard genome sequencing and annotation.</title>
        <authorList>
            <consortium name="The Broad Institute Genomics Platform"/>
            <consortium name="The Broad Institute Genome Sequencing Center for Infectious Disease"/>
            <person name="Wu L."/>
            <person name="Ma J."/>
        </authorList>
    </citation>
    <scope>NUCLEOTIDE SEQUENCE [LARGE SCALE GENOMIC DNA]</scope>
    <source>
        <strain evidence="8">CGMCC 4.7237</strain>
    </source>
</reference>
<dbReference type="Pfam" id="PF13517">
    <property type="entry name" value="FG-GAP_3"/>
    <property type="match status" value="1"/>
</dbReference>
<dbReference type="PROSITE" id="PS50240">
    <property type="entry name" value="TRYPSIN_DOM"/>
    <property type="match status" value="1"/>
</dbReference>
<dbReference type="PROSITE" id="PS00134">
    <property type="entry name" value="TRYPSIN_HIS"/>
    <property type="match status" value="1"/>
</dbReference>
<dbReference type="PRINTS" id="PR00722">
    <property type="entry name" value="CHYMOTRYPSIN"/>
</dbReference>
<dbReference type="Proteomes" id="UP001595765">
    <property type="component" value="Unassembled WGS sequence"/>
</dbReference>
<dbReference type="InterPro" id="IPR018114">
    <property type="entry name" value="TRYPSIN_HIS"/>
</dbReference>
<comment type="caution">
    <text evidence="7">The sequence shown here is derived from an EMBL/GenBank/DDBJ whole genome shotgun (WGS) entry which is preliminary data.</text>
</comment>
<gene>
    <name evidence="7" type="ORF">ACFO3J_18400</name>
</gene>
<dbReference type="InterPro" id="IPR001254">
    <property type="entry name" value="Trypsin_dom"/>
</dbReference>
<dbReference type="InterPro" id="IPR043504">
    <property type="entry name" value="Peptidase_S1_PA_chymotrypsin"/>
</dbReference>
<dbReference type="Pfam" id="PF00089">
    <property type="entry name" value="Trypsin"/>
    <property type="match status" value="1"/>
</dbReference>
<protein>
    <submittedName>
        <fullName evidence="7">Trypsin-like serine protease</fullName>
        <ecNumber evidence="7">3.4.21.-</ecNumber>
    </submittedName>
</protein>
<feature type="domain" description="Peptidase S1" evidence="6">
    <location>
        <begin position="69"/>
        <end position="321"/>
    </location>
</feature>
<dbReference type="SMART" id="SM00020">
    <property type="entry name" value="Tryp_SPc"/>
    <property type="match status" value="1"/>
</dbReference>
<dbReference type="GO" id="GO:0016787">
    <property type="term" value="F:hydrolase activity"/>
    <property type="evidence" value="ECO:0007669"/>
    <property type="project" value="UniProtKB-KW"/>
</dbReference>
<dbReference type="SUPFAM" id="SSF50494">
    <property type="entry name" value="Trypsin-like serine proteases"/>
    <property type="match status" value="1"/>
</dbReference>
<feature type="chain" id="PRO_5046477440" evidence="5">
    <location>
        <begin position="34"/>
        <end position="581"/>
    </location>
</feature>
<sequence length="581" mass="60256">MRALRRGGRRRYRPRVVAPLTALVLCAAGLALAAPAQAGTGTGTGTGTSTATGTVTSPSPSPGTAKPRLIGGRPAESLFKPWIVQLVYQPGTPGAGFCAGTAISPTKILTAGHCVAGRDWTKNGEVVVGSATAGPSASSTEMTVHAQWLAPGYKPTASGLTIDNDLAILTLDRPVSSYYNDFPPQSASIGSGAGPGPVTVYGWGNTDSAVGSSNQGVSLQRIDVAGVPDQTCGDALATATGDPLAFVAGHMLCVGAGGTGDDTTGKTACVGDEGDPVVSQYGALVGVISYLGVRTATQDCNVPGTYDVVTSLGNYIADMATQMSDSDVTRDGKADILARTPAGESYLYASTGTGYKSRVPAPISFSNYDTVVQDDFDRDGYQDFVLRAKGTGNVFLARRTVDGATYKYTQIGSHWGAVKAIISRSDLGYWEQFPQLLVEDSAGRVWTYGRVGDAGTFGPPFTTQGNWSQYDTVVGHGDFNGDGISDVLARDPKTGDLYLLRGANGNEYIRYQPPVLISGGWNGYDKLIAPGDYDGDGHPDLLARVPSGSLYLFKGTGKTGSATLAAPVRIGTGWNMYSGLS</sequence>
<name>A0ABV8HUA0_9ACTN</name>
<dbReference type="InterPro" id="IPR050430">
    <property type="entry name" value="Peptidase_S1"/>
</dbReference>
<dbReference type="Gene3D" id="2.115.10.10">
    <property type="entry name" value="Tachylectin 2"/>
    <property type="match status" value="1"/>
</dbReference>
<keyword evidence="7" id="KW-0378">Hydrolase</keyword>
<keyword evidence="3" id="KW-1015">Disulfide bond</keyword>
<feature type="region of interest" description="Disordered" evidence="4">
    <location>
        <begin position="37"/>
        <end position="71"/>
    </location>
</feature>
<dbReference type="Gene3D" id="2.40.10.10">
    <property type="entry name" value="Trypsin-like serine proteases"/>
    <property type="match status" value="1"/>
</dbReference>
<evidence type="ECO:0000256" key="2">
    <source>
        <dbReference type="ARBA" id="ARBA00022729"/>
    </source>
</evidence>
<evidence type="ECO:0000256" key="1">
    <source>
        <dbReference type="ARBA" id="ARBA00007664"/>
    </source>
</evidence>
<evidence type="ECO:0000313" key="8">
    <source>
        <dbReference type="Proteomes" id="UP001595765"/>
    </source>
</evidence>
<keyword evidence="8" id="KW-1185">Reference proteome</keyword>
<organism evidence="7 8">
    <name type="scientific">Streptomyces polygonati</name>
    <dbReference type="NCBI Taxonomy" id="1617087"/>
    <lineage>
        <taxon>Bacteria</taxon>
        <taxon>Bacillati</taxon>
        <taxon>Actinomycetota</taxon>
        <taxon>Actinomycetes</taxon>
        <taxon>Kitasatosporales</taxon>
        <taxon>Streptomycetaceae</taxon>
        <taxon>Streptomyces</taxon>
    </lineage>
</organism>
<dbReference type="InterPro" id="IPR009003">
    <property type="entry name" value="Peptidase_S1_PA"/>
</dbReference>
<dbReference type="EC" id="3.4.21.-" evidence="7"/>
<evidence type="ECO:0000256" key="3">
    <source>
        <dbReference type="ARBA" id="ARBA00023157"/>
    </source>
</evidence>
<dbReference type="InterPro" id="IPR028994">
    <property type="entry name" value="Integrin_alpha_N"/>
</dbReference>
<dbReference type="InterPro" id="IPR001314">
    <property type="entry name" value="Peptidase_S1A"/>
</dbReference>
<dbReference type="PANTHER" id="PTHR24276:SF98">
    <property type="entry name" value="FI18310P1-RELATED"/>
    <property type="match status" value="1"/>
</dbReference>
<accession>A0ABV8HUA0</accession>
<proteinExistence type="inferred from homology"/>
<dbReference type="InterPro" id="IPR013517">
    <property type="entry name" value="FG-GAP"/>
</dbReference>
<evidence type="ECO:0000256" key="4">
    <source>
        <dbReference type="SAM" id="MobiDB-lite"/>
    </source>
</evidence>